<proteinExistence type="predicted"/>
<evidence type="ECO:0000259" key="1">
    <source>
        <dbReference type="Pfam" id="PF04149"/>
    </source>
</evidence>
<dbReference type="STRING" id="553510.B1H19_16855"/>
<dbReference type="EMBL" id="CP020569">
    <property type="protein sequence ID" value="ARF55626.1"/>
    <property type="molecule type" value="Genomic_DNA"/>
</dbReference>
<keyword evidence="3" id="KW-1185">Reference proteome</keyword>
<dbReference type="AlphaFoldDB" id="A0A1V0TRP9"/>
<dbReference type="KEGG" id="sgv:B1H19_16855"/>
<dbReference type="Pfam" id="PF04149">
    <property type="entry name" value="DUF397"/>
    <property type="match status" value="1"/>
</dbReference>
<gene>
    <name evidence="2" type="ORF">B1H19_16855</name>
</gene>
<accession>A0A1V0TRP9</accession>
<sequence length="62" mass="6920">MSQLTWQKSSFSTHQDTECVEVATGLDGTVHLRESDRPTDVLTMTPTRLRVLLECVKADGLD</sequence>
<dbReference type="RefSeq" id="WP_083105517.1">
    <property type="nucleotide sequence ID" value="NZ_CP020569.1"/>
</dbReference>
<protein>
    <submittedName>
        <fullName evidence="2">DUF397 domain-containing protein</fullName>
    </submittedName>
</protein>
<name>A0A1V0TRP9_9ACTN</name>
<organism evidence="2 3">
    <name type="scientific">Streptomyces gilvosporeus</name>
    <dbReference type="NCBI Taxonomy" id="553510"/>
    <lineage>
        <taxon>Bacteria</taxon>
        <taxon>Bacillati</taxon>
        <taxon>Actinomycetota</taxon>
        <taxon>Actinomycetes</taxon>
        <taxon>Kitasatosporales</taxon>
        <taxon>Streptomycetaceae</taxon>
        <taxon>Streptomyces</taxon>
    </lineage>
</organism>
<feature type="domain" description="DUF397" evidence="1">
    <location>
        <begin position="4"/>
        <end position="57"/>
    </location>
</feature>
<evidence type="ECO:0000313" key="3">
    <source>
        <dbReference type="Proteomes" id="UP000192726"/>
    </source>
</evidence>
<dbReference type="InterPro" id="IPR007278">
    <property type="entry name" value="DUF397"/>
</dbReference>
<dbReference type="Proteomes" id="UP000192726">
    <property type="component" value="Chromosome"/>
</dbReference>
<dbReference type="OrthoDB" id="4288416at2"/>
<evidence type="ECO:0000313" key="2">
    <source>
        <dbReference type="EMBL" id="ARF55626.1"/>
    </source>
</evidence>
<reference evidence="2 3" key="1">
    <citation type="submission" date="2017-04" db="EMBL/GenBank/DDBJ databases">
        <title>Complete Genome Sequence of Streptomyces gilvosporeus F607, a Capable Producer of Natamycin.</title>
        <authorList>
            <person name="Zong G."/>
            <person name="Zhong C."/>
            <person name="Fu J."/>
            <person name="Qin R."/>
            <person name="Cao G."/>
        </authorList>
    </citation>
    <scope>NUCLEOTIDE SEQUENCE [LARGE SCALE GENOMIC DNA]</scope>
    <source>
        <strain evidence="2 3">F607</strain>
    </source>
</reference>